<evidence type="ECO:0000313" key="3">
    <source>
        <dbReference type="Proteomes" id="UP000263012"/>
    </source>
</evidence>
<name>A0A343THC3_9EURY</name>
<organism evidence="2 3">
    <name type="scientific">Halalkaliarchaeum desulfuricum</name>
    <dbReference type="NCBI Taxonomy" id="2055893"/>
    <lineage>
        <taxon>Archaea</taxon>
        <taxon>Methanobacteriati</taxon>
        <taxon>Methanobacteriota</taxon>
        <taxon>Stenosarchaea group</taxon>
        <taxon>Halobacteria</taxon>
        <taxon>Halobacteriales</taxon>
        <taxon>Haloferacaceae</taxon>
        <taxon>Halalkaliarchaeum</taxon>
    </lineage>
</organism>
<sequence>MSTERLDCQTCGDACADGVTVVEKDPPGQLIMMCDHTTVSFQLSEYDTENLPPDSELPDEWVREAAAES</sequence>
<dbReference type="Proteomes" id="UP000263012">
    <property type="component" value="Chromosome"/>
</dbReference>
<evidence type="ECO:0000256" key="1">
    <source>
        <dbReference type="SAM" id="MobiDB-lite"/>
    </source>
</evidence>
<dbReference type="GeneID" id="37877197"/>
<feature type="region of interest" description="Disordered" evidence="1">
    <location>
        <begin position="47"/>
        <end position="69"/>
    </location>
</feature>
<dbReference type="KEGG" id="hdf:AArcSl_0852"/>
<dbReference type="RefSeq" id="WP_119815516.1">
    <property type="nucleotide sequence ID" value="NZ_CP025066.1"/>
</dbReference>
<evidence type="ECO:0000313" key="2">
    <source>
        <dbReference type="EMBL" id="AUX08495.1"/>
    </source>
</evidence>
<feature type="compositionally biased region" description="Basic and acidic residues" evidence="1">
    <location>
        <begin position="60"/>
        <end position="69"/>
    </location>
</feature>
<keyword evidence="3" id="KW-1185">Reference proteome</keyword>
<gene>
    <name evidence="2" type="ORF">AArcSl_0852</name>
</gene>
<protein>
    <submittedName>
        <fullName evidence="2">Uncharacterized protein</fullName>
    </submittedName>
</protein>
<reference evidence="3" key="1">
    <citation type="submission" date="2017-11" db="EMBL/GenBank/DDBJ databases">
        <title>Phenotypic and genomic properties of facultatively anaerobic sulfur-reducing natronoarchaea from hypersaline soda lakes.</title>
        <authorList>
            <person name="Sorokin D.Y."/>
            <person name="Kublanov I.V."/>
            <person name="Roman P."/>
            <person name="Sinninghe Damste J.S."/>
            <person name="Golyshin P.N."/>
            <person name="Rojo D."/>
            <person name="Ciordia S."/>
            <person name="Mena M.D.C."/>
            <person name="Ferrer M."/>
            <person name="Messina E."/>
            <person name="Smedile F."/>
            <person name="La Spada G."/>
            <person name="La Cono V."/>
            <person name="Yakimov M.M."/>
        </authorList>
    </citation>
    <scope>NUCLEOTIDE SEQUENCE [LARGE SCALE GENOMIC DNA]</scope>
    <source>
        <strain evidence="3">AArc-Sl</strain>
    </source>
</reference>
<dbReference type="EMBL" id="CP025066">
    <property type="protein sequence ID" value="AUX08495.1"/>
    <property type="molecule type" value="Genomic_DNA"/>
</dbReference>
<dbReference type="AlphaFoldDB" id="A0A343THC3"/>
<proteinExistence type="predicted"/>
<accession>A0A343THC3</accession>